<protein>
    <submittedName>
        <fullName evidence="1">Uncharacterized protein</fullName>
    </submittedName>
</protein>
<dbReference type="AlphaFoldDB" id="A0A7W7QZG4"/>
<dbReference type="RefSeq" id="WP_184934209.1">
    <property type="nucleotide sequence ID" value="NZ_JACHJV010000001.1"/>
</dbReference>
<evidence type="ECO:0000313" key="1">
    <source>
        <dbReference type="EMBL" id="MBB4921956.1"/>
    </source>
</evidence>
<reference evidence="1 2" key="1">
    <citation type="submission" date="2020-08" db="EMBL/GenBank/DDBJ databases">
        <title>Sequencing the genomes of 1000 actinobacteria strains.</title>
        <authorList>
            <person name="Klenk H.-P."/>
        </authorList>
    </citation>
    <scope>NUCLEOTIDE SEQUENCE [LARGE SCALE GENOMIC DNA]</scope>
    <source>
        <strain evidence="1 2">DSM 41654</strain>
    </source>
</reference>
<dbReference type="EMBL" id="JACHJV010000001">
    <property type="protein sequence ID" value="MBB4921956.1"/>
    <property type="molecule type" value="Genomic_DNA"/>
</dbReference>
<keyword evidence="2" id="KW-1185">Reference proteome</keyword>
<dbReference type="Proteomes" id="UP000540506">
    <property type="component" value="Unassembled WGS sequence"/>
</dbReference>
<proteinExistence type="predicted"/>
<name>A0A7W7QZG4_KITKI</name>
<gene>
    <name evidence="1" type="ORF">FHR34_000949</name>
</gene>
<evidence type="ECO:0000313" key="2">
    <source>
        <dbReference type="Proteomes" id="UP000540506"/>
    </source>
</evidence>
<organism evidence="1 2">
    <name type="scientific">Kitasatospora kifunensis</name>
    <name type="common">Streptomyces kifunensis</name>
    <dbReference type="NCBI Taxonomy" id="58351"/>
    <lineage>
        <taxon>Bacteria</taxon>
        <taxon>Bacillati</taxon>
        <taxon>Actinomycetota</taxon>
        <taxon>Actinomycetes</taxon>
        <taxon>Kitasatosporales</taxon>
        <taxon>Streptomycetaceae</taxon>
        <taxon>Kitasatospora</taxon>
    </lineage>
</organism>
<accession>A0A7W7QZG4</accession>
<sequence length="147" mass="16580">MPEIPQELRSLFSDDELAQIAEHRIRVGGTTERDAVELAVAWTGNVRKIDADRSLPSSDRSVWSEHDLAGTLFLRDHLESALNRLPGALRERLIGYVGAADERYRSFTVSDSGQRIEKIAEVDATGRSWWWFRVPSSGPIAEDLARY</sequence>
<comment type="caution">
    <text evidence="1">The sequence shown here is derived from an EMBL/GenBank/DDBJ whole genome shotgun (WGS) entry which is preliminary data.</text>
</comment>